<evidence type="ECO:0000256" key="1">
    <source>
        <dbReference type="SAM" id="Phobius"/>
    </source>
</evidence>
<dbReference type="RefSeq" id="WP_188118322.1">
    <property type="nucleotide sequence ID" value="NZ_FQZP01000004.1"/>
</dbReference>
<proteinExistence type="predicted"/>
<organism evidence="3 4">
    <name type="scientific">Thermoclostridium caenicola</name>
    <dbReference type="NCBI Taxonomy" id="659425"/>
    <lineage>
        <taxon>Bacteria</taxon>
        <taxon>Bacillati</taxon>
        <taxon>Bacillota</taxon>
        <taxon>Clostridia</taxon>
        <taxon>Eubacteriales</taxon>
        <taxon>Oscillospiraceae</taxon>
        <taxon>Thermoclostridium</taxon>
    </lineage>
</organism>
<dbReference type="Pfam" id="PF13240">
    <property type="entry name" value="Zn_Ribbon_1"/>
    <property type="match status" value="1"/>
</dbReference>
<evidence type="ECO:0000313" key="3">
    <source>
        <dbReference type="EMBL" id="SHI54409.1"/>
    </source>
</evidence>
<gene>
    <name evidence="3" type="ORF">SAMN05444373_10045</name>
</gene>
<name>A0A1M6C019_9FIRM</name>
<reference evidence="3 4" key="1">
    <citation type="submission" date="2016-11" db="EMBL/GenBank/DDBJ databases">
        <authorList>
            <person name="Varghese N."/>
            <person name="Submissions S."/>
        </authorList>
    </citation>
    <scope>NUCLEOTIDE SEQUENCE [LARGE SCALE GENOMIC DNA]</scope>
    <source>
        <strain evidence="3 4">DSM 19027</strain>
    </source>
</reference>
<sequence>MYCPNCGKELVQNARFCDACGSPVASDQAAPATGSTSEQAAPVTPNIYADYPQTVSEPPKPRKKGLFLKITAIVLAAVVLLAGVTVLGYHTFLPAKMTLQYAQSNTLKKTWNYIEQSLDRSEKETDYLLNTPVKADTKINFKLDPGLLTALGLDEKMADLVGGYISNVTIQAISEADIPNKKQNFTLSLNYLNNPLISLNGFFDNDRMGVALPELSQKGIVGRLQDLSRLAELYPYSFDTSTLEPLAGINPWLAYDLRQELKIDRKDLKKLLDTYGMFLVNATSGGDMSIRRGKTTELFGEEIRCQEVTITLDQKAQLELVKSLLDTMAEDEALYNAVFGKVSKLLEILSAGNPALAENLPGMDMKMILGKSQIRTLLNTAKRSLSKDMFPEEAIIRIYIRGYDVVKYELEIPQTSTDEEILITFENVIDGDDLRMRLSFEGDSGYERVAMYLDIDQKYDKASDTSDLAVTFDVKLDDGDDGIFRIVYKSNEDPEGSNKIKRLIDASVDFELPYNDGISLTISADTTETRNKNGFPVIIEGTIDLSMGGQLSPSSERTNITLGLESYIQYDINVKTPDWVANAIDLGTATREDLEAYIEEIAETLGNIISMAQYLF</sequence>
<dbReference type="AlphaFoldDB" id="A0A1M6C019"/>
<feature type="domain" description="Zinc-ribbon" evidence="2">
    <location>
        <begin position="2"/>
        <end position="24"/>
    </location>
</feature>
<dbReference type="EMBL" id="FQZP01000004">
    <property type="protein sequence ID" value="SHI54409.1"/>
    <property type="molecule type" value="Genomic_DNA"/>
</dbReference>
<evidence type="ECO:0000313" key="4">
    <source>
        <dbReference type="Proteomes" id="UP000324781"/>
    </source>
</evidence>
<accession>A0A1M6C019</accession>
<dbReference type="Proteomes" id="UP000324781">
    <property type="component" value="Unassembled WGS sequence"/>
</dbReference>
<keyword evidence="1" id="KW-1133">Transmembrane helix</keyword>
<keyword evidence="4" id="KW-1185">Reference proteome</keyword>
<evidence type="ECO:0000259" key="2">
    <source>
        <dbReference type="Pfam" id="PF13240"/>
    </source>
</evidence>
<feature type="transmembrane region" description="Helical" evidence="1">
    <location>
        <begin position="66"/>
        <end position="89"/>
    </location>
</feature>
<keyword evidence="1" id="KW-0812">Transmembrane</keyword>
<keyword evidence="1" id="KW-0472">Membrane</keyword>
<protein>
    <submittedName>
        <fullName evidence="3">Zinc-ribbon domain-containing protein</fullName>
    </submittedName>
</protein>
<dbReference type="InterPro" id="IPR026870">
    <property type="entry name" value="Zinc_ribbon_dom"/>
</dbReference>